<gene>
    <name evidence="2" type="ORF">OsJ_29819</name>
</gene>
<evidence type="ECO:0000313" key="2">
    <source>
        <dbReference type="EMBL" id="EAZ45177.1"/>
    </source>
</evidence>
<feature type="compositionally biased region" description="Basic and acidic residues" evidence="1">
    <location>
        <begin position="95"/>
        <end position="107"/>
    </location>
</feature>
<feature type="compositionally biased region" description="Basic residues" evidence="1">
    <location>
        <begin position="38"/>
        <end position="54"/>
    </location>
</feature>
<dbReference type="EMBL" id="CM000146">
    <property type="protein sequence ID" value="EAZ45177.1"/>
    <property type="molecule type" value="Genomic_DNA"/>
</dbReference>
<evidence type="ECO:0000256" key="1">
    <source>
        <dbReference type="SAM" id="MobiDB-lite"/>
    </source>
</evidence>
<accession>A3C038</accession>
<feature type="region of interest" description="Disordered" evidence="1">
    <location>
        <begin position="80"/>
        <end position="124"/>
    </location>
</feature>
<sequence>MAALVAKAEVVAGAARGRGSSCTGDGRASASGGGGAACRRRAAERRAGGRRRQGKQQPGRCRSTAFSILLRRQGEQLAAAGEFEDEVDRYWPPSPDKRERGGGREQRSCSSSPSGSLLASCSES</sequence>
<feature type="region of interest" description="Disordered" evidence="1">
    <location>
        <begin position="14"/>
        <end position="62"/>
    </location>
</feature>
<reference evidence="2" key="1">
    <citation type="journal article" date="2005" name="PLoS Biol.">
        <title>The genomes of Oryza sativa: a history of duplications.</title>
        <authorList>
            <person name="Yu J."/>
            <person name="Wang J."/>
            <person name="Lin W."/>
            <person name="Li S."/>
            <person name="Li H."/>
            <person name="Zhou J."/>
            <person name="Ni P."/>
            <person name="Dong W."/>
            <person name="Hu S."/>
            <person name="Zeng C."/>
            <person name="Zhang J."/>
            <person name="Zhang Y."/>
            <person name="Li R."/>
            <person name="Xu Z."/>
            <person name="Li S."/>
            <person name="Li X."/>
            <person name="Zheng H."/>
            <person name="Cong L."/>
            <person name="Lin L."/>
            <person name="Yin J."/>
            <person name="Geng J."/>
            <person name="Li G."/>
            <person name="Shi J."/>
            <person name="Liu J."/>
            <person name="Lv H."/>
            <person name="Li J."/>
            <person name="Wang J."/>
            <person name="Deng Y."/>
            <person name="Ran L."/>
            <person name="Shi X."/>
            <person name="Wang X."/>
            <person name="Wu Q."/>
            <person name="Li C."/>
            <person name="Ren X."/>
            <person name="Wang J."/>
            <person name="Wang X."/>
            <person name="Li D."/>
            <person name="Liu D."/>
            <person name="Zhang X."/>
            <person name="Ji Z."/>
            <person name="Zhao W."/>
            <person name="Sun Y."/>
            <person name="Zhang Z."/>
            <person name="Bao J."/>
            <person name="Han Y."/>
            <person name="Dong L."/>
            <person name="Ji J."/>
            <person name="Chen P."/>
            <person name="Wu S."/>
            <person name="Liu J."/>
            <person name="Xiao Y."/>
            <person name="Bu D."/>
            <person name="Tan J."/>
            <person name="Yang L."/>
            <person name="Ye C."/>
            <person name="Zhang J."/>
            <person name="Xu J."/>
            <person name="Zhou Y."/>
            <person name="Yu Y."/>
            <person name="Zhang B."/>
            <person name="Zhuang S."/>
            <person name="Wei H."/>
            <person name="Liu B."/>
            <person name="Lei M."/>
            <person name="Yu H."/>
            <person name="Li Y."/>
            <person name="Xu H."/>
            <person name="Wei S."/>
            <person name="He X."/>
            <person name="Fang L."/>
            <person name="Zhang Z."/>
            <person name="Zhang Y."/>
            <person name="Huang X."/>
            <person name="Su Z."/>
            <person name="Tong W."/>
            <person name="Li J."/>
            <person name="Tong Z."/>
            <person name="Li S."/>
            <person name="Ye J."/>
            <person name="Wang L."/>
            <person name="Fang L."/>
            <person name="Lei T."/>
            <person name="Chen C."/>
            <person name="Chen H."/>
            <person name="Xu Z."/>
            <person name="Li H."/>
            <person name="Huang H."/>
            <person name="Zhang F."/>
            <person name="Xu H."/>
            <person name="Li N."/>
            <person name="Zhao C."/>
            <person name="Li S."/>
            <person name="Dong L."/>
            <person name="Huang Y."/>
            <person name="Li L."/>
            <person name="Xi Y."/>
            <person name="Qi Q."/>
            <person name="Li W."/>
            <person name="Zhang B."/>
            <person name="Hu W."/>
            <person name="Zhang Y."/>
            <person name="Tian X."/>
            <person name="Jiao Y."/>
            <person name="Liang X."/>
            <person name="Jin J."/>
            <person name="Gao L."/>
            <person name="Zheng W."/>
            <person name="Hao B."/>
            <person name="Liu S."/>
            <person name="Wang W."/>
            <person name="Yuan L."/>
            <person name="Cao M."/>
            <person name="McDermott J."/>
            <person name="Samudrala R."/>
            <person name="Wang J."/>
            <person name="Wong G.K."/>
            <person name="Yang H."/>
        </authorList>
    </citation>
    <scope>NUCLEOTIDE SEQUENCE [LARGE SCALE GENOMIC DNA]</scope>
</reference>
<feature type="compositionally biased region" description="Low complexity" evidence="1">
    <location>
        <begin position="108"/>
        <end position="124"/>
    </location>
</feature>
<protein>
    <submittedName>
        <fullName evidence="2">Uncharacterized protein</fullName>
    </submittedName>
</protein>
<reference evidence="2" key="2">
    <citation type="submission" date="2008-12" db="EMBL/GenBank/DDBJ databases">
        <title>Improved gene annotation of the rice (Oryza sativa) genomes.</title>
        <authorList>
            <person name="Wang J."/>
            <person name="Li R."/>
            <person name="Fan W."/>
            <person name="Huang Q."/>
            <person name="Zhang J."/>
            <person name="Zhou Y."/>
            <person name="Hu Y."/>
            <person name="Zi S."/>
            <person name="Li J."/>
            <person name="Ni P."/>
            <person name="Zheng H."/>
            <person name="Zhang Y."/>
            <person name="Zhao M."/>
            <person name="Hao Q."/>
            <person name="McDermott J."/>
            <person name="Samudrala R."/>
            <person name="Kristiansen K."/>
            <person name="Wong G.K.-S."/>
        </authorList>
    </citation>
    <scope>NUCLEOTIDE SEQUENCE</scope>
</reference>
<dbReference type="AlphaFoldDB" id="A3C038"/>
<dbReference type="Proteomes" id="UP000007752">
    <property type="component" value="Chromosome 9"/>
</dbReference>
<organism evidence="2">
    <name type="scientific">Oryza sativa subsp. japonica</name>
    <name type="common">Rice</name>
    <dbReference type="NCBI Taxonomy" id="39947"/>
    <lineage>
        <taxon>Eukaryota</taxon>
        <taxon>Viridiplantae</taxon>
        <taxon>Streptophyta</taxon>
        <taxon>Embryophyta</taxon>
        <taxon>Tracheophyta</taxon>
        <taxon>Spermatophyta</taxon>
        <taxon>Magnoliopsida</taxon>
        <taxon>Liliopsida</taxon>
        <taxon>Poales</taxon>
        <taxon>Poaceae</taxon>
        <taxon>BOP clade</taxon>
        <taxon>Oryzoideae</taxon>
        <taxon>Oryzeae</taxon>
        <taxon>Oryzinae</taxon>
        <taxon>Oryza</taxon>
        <taxon>Oryza sativa</taxon>
    </lineage>
</organism>
<proteinExistence type="predicted"/>
<name>A3C038_ORYSJ</name>